<organism evidence="13">
    <name type="scientific">Melanaphis sacchari</name>
    <dbReference type="NCBI Taxonomy" id="742174"/>
    <lineage>
        <taxon>Eukaryota</taxon>
        <taxon>Metazoa</taxon>
        <taxon>Ecdysozoa</taxon>
        <taxon>Arthropoda</taxon>
        <taxon>Hexapoda</taxon>
        <taxon>Insecta</taxon>
        <taxon>Pterygota</taxon>
        <taxon>Neoptera</taxon>
        <taxon>Paraneoptera</taxon>
        <taxon>Hemiptera</taxon>
        <taxon>Sternorrhyncha</taxon>
        <taxon>Aphidomorpha</taxon>
        <taxon>Aphidoidea</taxon>
        <taxon>Aphididae</taxon>
        <taxon>Aphidini</taxon>
        <taxon>Melanaphis</taxon>
    </lineage>
</organism>
<evidence type="ECO:0000256" key="1">
    <source>
        <dbReference type="ARBA" id="ARBA00004498"/>
    </source>
</evidence>
<evidence type="ECO:0000313" key="13">
    <source>
        <dbReference type="EMBL" id="MBW12749.1"/>
    </source>
</evidence>
<keyword evidence="7" id="KW-1015">Disulfide bond</keyword>
<dbReference type="Pfam" id="PF00110">
    <property type="entry name" value="wnt"/>
    <property type="match status" value="1"/>
</dbReference>
<keyword evidence="8" id="KW-0325">Glycoprotein</keyword>
<keyword evidence="9" id="KW-0449">Lipoprotein</keyword>
<keyword evidence="6 10" id="KW-0879">Wnt signaling pathway</keyword>
<dbReference type="InterPro" id="IPR018161">
    <property type="entry name" value="Wnt_CS"/>
</dbReference>
<dbReference type="GO" id="GO:0060070">
    <property type="term" value="P:canonical Wnt signaling pathway"/>
    <property type="evidence" value="ECO:0007669"/>
    <property type="project" value="TreeGrafter"/>
</dbReference>
<keyword evidence="5" id="KW-0272">Extracellular matrix</keyword>
<proteinExistence type="inferred from homology"/>
<dbReference type="FunFam" id="3.30.2460.20:FF:000001">
    <property type="entry name" value="Wnt homolog"/>
    <property type="match status" value="1"/>
</dbReference>
<dbReference type="GO" id="GO:0007517">
    <property type="term" value="P:muscle organ development"/>
    <property type="evidence" value="ECO:0007669"/>
    <property type="project" value="UniProtKB-ARBA"/>
</dbReference>
<comment type="subcellular location">
    <subcellularLocation>
        <location evidence="1 10">Secreted</location>
        <location evidence="1 10">Extracellular space</location>
        <location evidence="1 10">Extracellular matrix</location>
    </subcellularLocation>
</comment>
<dbReference type="PANTHER" id="PTHR12027:SF77">
    <property type="entry name" value="PROTEIN WNT-5"/>
    <property type="match status" value="1"/>
</dbReference>
<evidence type="ECO:0000256" key="5">
    <source>
        <dbReference type="ARBA" id="ARBA00022530"/>
    </source>
</evidence>
<dbReference type="InterPro" id="IPR005817">
    <property type="entry name" value="Wnt"/>
</dbReference>
<keyword evidence="4" id="KW-0964">Secreted</keyword>
<evidence type="ECO:0000256" key="7">
    <source>
        <dbReference type="ARBA" id="ARBA00023157"/>
    </source>
</evidence>
<reference evidence="13" key="1">
    <citation type="submission" date="2017-10" db="EMBL/GenBank/DDBJ databases">
        <title>Transcriptome Assembly of Sugarcane Aphid Adults.</title>
        <authorList>
            <person name="Scully E.D."/>
            <person name="Palmer N.A."/>
            <person name="Geib S.M."/>
            <person name="Sarath G."/>
            <person name="Sattler S.E."/>
        </authorList>
    </citation>
    <scope>NUCLEOTIDE SEQUENCE</scope>
    <source>
        <tissue evidence="13">Whole body</tissue>
    </source>
</reference>
<name>A0A2H8TF98_9HEMI</name>
<feature type="chain" id="PRO_5014166426" description="Protein Wnt" evidence="12">
    <location>
        <begin position="22"/>
        <end position="420"/>
    </location>
</feature>
<protein>
    <recommendedName>
        <fullName evidence="10">Protein Wnt</fullName>
    </recommendedName>
</protein>
<dbReference type="SMART" id="SM00097">
    <property type="entry name" value="WNT1"/>
    <property type="match status" value="1"/>
</dbReference>
<dbReference type="GO" id="GO:0045165">
    <property type="term" value="P:cell fate commitment"/>
    <property type="evidence" value="ECO:0007669"/>
    <property type="project" value="TreeGrafter"/>
</dbReference>
<dbReference type="AlphaFoldDB" id="A0A2H8TF98"/>
<dbReference type="GO" id="GO:0005109">
    <property type="term" value="F:frizzled binding"/>
    <property type="evidence" value="ECO:0007669"/>
    <property type="project" value="TreeGrafter"/>
</dbReference>
<evidence type="ECO:0000256" key="2">
    <source>
        <dbReference type="ARBA" id="ARBA00005683"/>
    </source>
</evidence>
<comment type="function">
    <text evidence="10">Ligand for members of the frizzled family of seven transmembrane receptors.</text>
</comment>
<accession>A0A2H8TF98</accession>
<evidence type="ECO:0000256" key="4">
    <source>
        <dbReference type="ARBA" id="ARBA00022525"/>
    </source>
</evidence>
<keyword evidence="12" id="KW-0732">Signal</keyword>
<evidence type="ECO:0000256" key="11">
    <source>
        <dbReference type="SAM" id="MobiDB-lite"/>
    </source>
</evidence>
<dbReference type="GO" id="GO:0000902">
    <property type="term" value="P:cell morphogenesis"/>
    <property type="evidence" value="ECO:0007669"/>
    <property type="project" value="UniProtKB-ARBA"/>
</dbReference>
<gene>
    <name evidence="13" type="primary">WNT5B_1</name>
</gene>
<evidence type="ECO:0000256" key="10">
    <source>
        <dbReference type="RuleBase" id="RU003500"/>
    </source>
</evidence>
<evidence type="ECO:0000256" key="12">
    <source>
        <dbReference type="SAM" id="SignalP"/>
    </source>
</evidence>
<sequence>MNINFAVFVCVLLTVNGVTRAYAGHASSIKSHFKESPSYAQQVPWTPPEPSGGGVGVGGVDVSVGEMGTMVGGNGGSMSMMGDPLLLSPSSSPLPPTLPTDPPPKCNNVTGLSAGQAKLCLLYEEHLASIRYGVQAGLAECRAQFLHRRWNCSMTAENVGAPFLGPDLQTSSREAAFVQAIKAAGVAHAMARACRDGRLNTCSCSRSGRPKDLRRDWVWGGCGDNMEYGYKFTKVFLDVKEKEKRWKKGSPEQGRNLMNLHNNEAGRRAVLKKSRVTCKCHGVSGSCSLITCWQQLPSIRELGEHLKEKYEGAIEVRATRRGRLQIRDPRFSLPTASDLVYIDDSPNYCIRNITAGSIGTHGRECNRTSHGMDGCSLLCCGRGYNTQRLVTREKCECKFHWCCYVQCKTCVRNAEVHTCK</sequence>
<dbReference type="GO" id="GO:0030182">
    <property type="term" value="P:neuron differentiation"/>
    <property type="evidence" value="ECO:0007669"/>
    <property type="project" value="TreeGrafter"/>
</dbReference>
<feature type="region of interest" description="Disordered" evidence="11">
    <location>
        <begin position="40"/>
        <end position="59"/>
    </location>
</feature>
<dbReference type="OrthoDB" id="5945655at2759"/>
<dbReference type="PANTHER" id="PTHR12027">
    <property type="entry name" value="WNT RELATED"/>
    <property type="match status" value="1"/>
</dbReference>
<dbReference type="InterPro" id="IPR043158">
    <property type="entry name" value="Wnt_C"/>
</dbReference>
<dbReference type="Gene3D" id="3.30.2460.20">
    <property type="match status" value="1"/>
</dbReference>
<comment type="similarity">
    <text evidence="2 10">Belongs to the Wnt family.</text>
</comment>
<evidence type="ECO:0000256" key="9">
    <source>
        <dbReference type="ARBA" id="ARBA00023288"/>
    </source>
</evidence>
<dbReference type="PRINTS" id="PR01349">
    <property type="entry name" value="WNTPROTEIN"/>
</dbReference>
<dbReference type="GO" id="GO:0005615">
    <property type="term" value="C:extracellular space"/>
    <property type="evidence" value="ECO:0007669"/>
    <property type="project" value="TreeGrafter"/>
</dbReference>
<dbReference type="GO" id="GO:0060560">
    <property type="term" value="P:developmental growth involved in morphogenesis"/>
    <property type="evidence" value="ECO:0007669"/>
    <property type="project" value="UniProtKB-ARBA"/>
</dbReference>
<evidence type="ECO:0000256" key="3">
    <source>
        <dbReference type="ARBA" id="ARBA00022473"/>
    </source>
</evidence>
<dbReference type="EMBL" id="GFXV01000944">
    <property type="protein sequence ID" value="MBW12749.1"/>
    <property type="molecule type" value="Transcribed_RNA"/>
</dbReference>
<dbReference type="PROSITE" id="PS00246">
    <property type="entry name" value="WNT1"/>
    <property type="match status" value="1"/>
</dbReference>
<evidence type="ECO:0000256" key="6">
    <source>
        <dbReference type="ARBA" id="ARBA00022687"/>
    </source>
</evidence>
<dbReference type="CDD" id="cd19337">
    <property type="entry name" value="Wnt_Wnt5"/>
    <property type="match status" value="1"/>
</dbReference>
<evidence type="ECO:0000256" key="8">
    <source>
        <dbReference type="ARBA" id="ARBA00023180"/>
    </source>
</evidence>
<feature type="signal peptide" evidence="12">
    <location>
        <begin position="1"/>
        <end position="21"/>
    </location>
</feature>
<dbReference type="GO" id="GO:0005125">
    <property type="term" value="F:cytokine activity"/>
    <property type="evidence" value="ECO:0007669"/>
    <property type="project" value="TreeGrafter"/>
</dbReference>
<keyword evidence="3 10" id="KW-0217">Developmental protein</keyword>